<dbReference type="Proteomes" id="UP001564626">
    <property type="component" value="Unassembled WGS sequence"/>
</dbReference>
<evidence type="ECO:0000313" key="1">
    <source>
        <dbReference type="EMBL" id="MEY8040068.1"/>
    </source>
</evidence>
<protein>
    <recommendedName>
        <fullName evidence="3">Excreted virulence factor EspC, type VII ESX diderm</fullName>
    </recommendedName>
</protein>
<evidence type="ECO:0000313" key="2">
    <source>
        <dbReference type="Proteomes" id="UP001564626"/>
    </source>
</evidence>
<accession>A0ABV4CHT2</accession>
<organism evidence="1 2">
    <name type="scientific">Saccharopolyspora cebuensis</name>
    <dbReference type="NCBI Taxonomy" id="418759"/>
    <lineage>
        <taxon>Bacteria</taxon>
        <taxon>Bacillati</taxon>
        <taxon>Actinomycetota</taxon>
        <taxon>Actinomycetes</taxon>
        <taxon>Pseudonocardiales</taxon>
        <taxon>Pseudonocardiaceae</taxon>
        <taxon>Saccharopolyspora</taxon>
    </lineage>
</organism>
<reference evidence="1 2" key="1">
    <citation type="submission" date="2024-08" db="EMBL/GenBank/DDBJ databases">
        <title>Genome mining of Saccharopolyspora cebuensis PGLac3 from Nigerian medicinal plant.</title>
        <authorList>
            <person name="Ezeobiora C.E."/>
            <person name="Igbokwe N.H."/>
            <person name="Amin D.H."/>
            <person name="Mendie U.E."/>
        </authorList>
    </citation>
    <scope>NUCLEOTIDE SEQUENCE [LARGE SCALE GENOMIC DNA]</scope>
    <source>
        <strain evidence="1 2">PGLac3</strain>
    </source>
</reference>
<comment type="caution">
    <text evidence="1">The sequence shown here is derived from an EMBL/GenBank/DDBJ whole genome shotgun (WGS) entry which is preliminary data.</text>
</comment>
<dbReference type="RefSeq" id="WP_369774804.1">
    <property type="nucleotide sequence ID" value="NZ_JBGEHV010000017.1"/>
</dbReference>
<dbReference type="EMBL" id="JBGEHV010000017">
    <property type="protein sequence ID" value="MEY8040068.1"/>
    <property type="molecule type" value="Genomic_DNA"/>
</dbReference>
<keyword evidence="2" id="KW-1185">Reference proteome</keyword>
<sequence>MDGFRVDLTALADAAEGVRSTVGAMRHRAVSEIDCPAEAFGHDRLADITAEFCDRWNRGVSNLAEDAQEVSGRLDHCFQAYRNTDEAARARFEGMVGRSGGGDPAAQ</sequence>
<gene>
    <name evidence="1" type="ORF">AB8O55_11740</name>
</gene>
<proteinExistence type="predicted"/>
<name>A0ABV4CHT2_9PSEU</name>
<evidence type="ECO:0008006" key="3">
    <source>
        <dbReference type="Google" id="ProtNLM"/>
    </source>
</evidence>